<dbReference type="RefSeq" id="WP_065576581.1">
    <property type="nucleotide sequence ID" value="NZ_JBNGCH010000364.1"/>
</dbReference>
<dbReference type="SUPFAM" id="SSF56112">
    <property type="entry name" value="Protein kinase-like (PK-like)"/>
    <property type="match status" value="1"/>
</dbReference>
<dbReference type="SMART" id="SM00369">
    <property type="entry name" value="LRR_TYP"/>
    <property type="match status" value="5"/>
</dbReference>
<dbReference type="PANTHER" id="PTHR48051">
    <property type="match status" value="1"/>
</dbReference>
<dbReference type="Pfam" id="PF00069">
    <property type="entry name" value="Pkinase"/>
    <property type="match status" value="1"/>
</dbReference>
<keyword evidence="3" id="KW-0547">Nucleotide-binding</keyword>
<reference evidence="6" key="1">
    <citation type="submission" date="2016-06" db="EMBL/GenBank/DDBJ databases">
        <authorList>
            <person name="Hehemann J.-H."/>
            <person name="Arevalo P."/>
            <person name="Datta M.S."/>
            <person name="Polz M.F."/>
        </authorList>
    </citation>
    <scope>NUCLEOTIDE SEQUENCE [LARGE SCALE GENOMIC DNA]</scope>
    <source>
        <strain evidence="6">9CSC122</strain>
    </source>
</reference>
<dbReference type="InterPro" id="IPR011009">
    <property type="entry name" value="Kinase-like_dom_sf"/>
</dbReference>
<accession>A0A1B9R0G5</accession>
<dbReference type="AlphaFoldDB" id="A0A1B9R0G5"/>
<dbReference type="PROSITE" id="PS51450">
    <property type="entry name" value="LRR"/>
    <property type="match status" value="2"/>
</dbReference>
<dbReference type="GO" id="GO:0005737">
    <property type="term" value="C:cytoplasm"/>
    <property type="evidence" value="ECO:0007669"/>
    <property type="project" value="TreeGrafter"/>
</dbReference>
<feature type="binding site" evidence="3">
    <location>
        <position position="236"/>
    </location>
    <ligand>
        <name>ATP</name>
        <dbReference type="ChEBI" id="CHEBI:30616"/>
    </ligand>
</feature>
<dbReference type="Pfam" id="PF13855">
    <property type="entry name" value="LRR_8"/>
    <property type="match status" value="2"/>
</dbReference>
<name>A0A1B9R0G5_9VIBR</name>
<dbReference type="Proteomes" id="UP000093173">
    <property type="component" value="Unassembled WGS sequence"/>
</dbReference>
<keyword evidence="1" id="KW-0433">Leucine-rich repeat</keyword>
<dbReference type="InterPro" id="IPR001611">
    <property type="entry name" value="Leu-rich_rpt"/>
</dbReference>
<dbReference type="EMBL" id="MAJZ01000364">
    <property type="protein sequence ID" value="OCH77624.1"/>
    <property type="molecule type" value="Genomic_DNA"/>
</dbReference>
<dbReference type="GO" id="GO:0005524">
    <property type="term" value="F:ATP binding"/>
    <property type="evidence" value="ECO:0007669"/>
    <property type="project" value="UniProtKB-UniRule"/>
</dbReference>
<dbReference type="SUPFAM" id="SSF52058">
    <property type="entry name" value="L domain-like"/>
    <property type="match status" value="1"/>
</dbReference>
<dbReference type="Gene3D" id="3.80.10.10">
    <property type="entry name" value="Ribonuclease Inhibitor"/>
    <property type="match status" value="2"/>
</dbReference>
<dbReference type="InterPro" id="IPR032675">
    <property type="entry name" value="LRR_dom_sf"/>
</dbReference>
<organism evidence="5 6">
    <name type="scientific">Vibrio genomosp. F10</name>
    <dbReference type="NCBI Taxonomy" id="723171"/>
    <lineage>
        <taxon>Bacteria</taxon>
        <taxon>Pseudomonadati</taxon>
        <taxon>Pseudomonadota</taxon>
        <taxon>Gammaproteobacteria</taxon>
        <taxon>Vibrionales</taxon>
        <taxon>Vibrionaceae</taxon>
        <taxon>Vibrio</taxon>
    </lineage>
</organism>
<gene>
    <name evidence="5" type="ORF">A6E14_07375</name>
</gene>
<dbReference type="InterPro" id="IPR017441">
    <property type="entry name" value="Protein_kinase_ATP_BS"/>
</dbReference>
<keyword evidence="3" id="KW-0067">ATP-binding</keyword>
<dbReference type="InterPro" id="IPR003591">
    <property type="entry name" value="Leu-rich_rpt_typical-subtyp"/>
</dbReference>
<comment type="caution">
    <text evidence="5">The sequence shown here is derived from an EMBL/GenBank/DDBJ whole genome shotgun (WGS) entry which is preliminary data.</text>
</comment>
<keyword evidence="5" id="KW-0808">Transferase</keyword>
<dbReference type="PROSITE" id="PS50011">
    <property type="entry name" value="PROTEIN_KINASE_DOM"/>
    <property type="match status" value="1"/>
</dbReference>
<keyword evidence="5" id="KW-0418">Kinase</keyword>
<keyword evidence="2" id="KW-0677">Repeat</keyword>
<proteinExistence type="predicted"/>
<dbReference type="InterPro" id="IPR050216">
    <property type="entry name" value="LRR_domain-containing"/>
</dbReference>
<dbReference type="PROSITE" id="PS00107">
    <property type="entry name" value="PROTEIN_KINASE_ATP"/>
    <property type="match status" value="1"/>
</dbReference>
<dbReference type="SMART" id="SM00364">
    <property type="entry name" value="LRR_BAC"/>
    <property type="match status" value="5"/>
</dbReference>
<feature type="domain" description="Protein kinase" evidence="4">
    <location>
        <begin position="203"/>
        <end position="417"/>
    </location>
</feature>
<sequence length="417" mass="46742">MHTIEQLKNGQLKGVKRLTMSQQLTEFPLEILQLADTLEILDISNNQLKDLPDELEQLVNLKILFASQNQFTHLPEVLGRCPQLEMVGFKDNQITEVSEHSLPKQLRWLILTDNDIEVLPSALGHRPRLQKLALAGNKIQQLPDSMSQLNNLELIRLSANQLTEFPKPLLSLPRLAWLAFAGNPFCENNKLTTQVPQVSSDSYQLNQVLGQGASGIISHADWLNEEYDFPKHVAVKVFKGAVTSDGYPQDELHACLQTGRHPNLVKSIAQVNEENYLSLVMELIPENYFNLGLAPSLQSCTRDTFKPDFQLGIHEIKSIVEQMTGVFNHLHENKVCHGDLYAHNVLINSDNHLIFGDFGAASTYGYLPLEQQLAIKAIESRSLSFFIDDLLSICKPGDIDSDHFKALSKSAKMAFSG</sequence>
<dbReference type="Gene3D" id="1.10.510.10">
    <property type="entry name" value="Transferase(Phosphotransferase) domain 1"/>
    <property type="match status" value="1"/>
</dbReference>
<keyword evidence="6" id="KW-1185">Reference proteome</keyword>
<dbReference type="GO" id="GO:0004672">
    <property type="term" value="F:protein kinase activity"/>
    <property type="evidence" value="ECO:0007669"/>
    <property type="project" value="InterPro"/>
</dbReference>
<evidence type="ECO:0000313" key="5">
    <source>
        <dbReference type="EMBL" id="OCH77624.1"/>
    </source>
</evidence>
<evidence type="ECO:0000256" key="1">
    <source>
        <dbReference type="ARBA" id="ARBA00022614"/>
    </source>
</evidence>
<protein>
    <submittedName>
        <fullName evidence="5">Protein kinase</fullName>
    </submittedName>
</protein>
<dbReference type="InterPro" id="IPR000719">
    <property type="entry name" value="Prot_kinase_dom"/>
</dbReference>
<evidence type="ECO:0000313" key="6">
    <source>
        <dbReference type="Proteomes" id="UP000093173"/>
    </source>
</evidence>
<evidence type="ECO:0000256" key="3">
    <source>
        <dbReference type="PROSITE-ProRule" id="PRU10141"/>
    </source>
</evidence>
<dbReference type="PANTHER" id="PTHR48051:SF54">
    <property type="entry name" value="LEUCINE-RICH REPEAT-CONTAINING PROTEIN"/>
    <property type="match status" value="1"/>
</dbReference>
<evidence type="ECO:0000259" key="4">
    <source>
        <dbReference type="PROSITE" id="PS50011"/>
    </source>
</evidence>
<evidence type="ECO:0000256" key="2">
    <source>
        <dbReference type="ARBA" id="ARBA00022737"/>
    </source>
</evidence>